<dbReference type="Pfam" id="PF00933">
    <property type="entry name" value="Glyco_hydro_3"/>
    <property type="match status" value="1"/>
</dbReference>
<protein>
    <recommendedName>
        <fullName evidence="3">beta-N-acetylhexosaminidase</fullName>
        <ecNumber evidence="3">3.2.1.52</ecNumber>
    </recommendedName>
</protein>
<evidence type="ECO:0000256" key="3">
    <source>
        <dbReference type="ARBA" id="ARBA00012663"/>
    </source>
</evidence>
<accession>A0A2T4ZDJ9</accession>
<evidence type="ECO:0000259" key="6">
    <source>
        <dbReference type="Pfam" id="PF00933"/>
    </source>
</evidence>
<keyword evidence="4" id="KW-0378">Hydrolase</keyword>
<dbReference type="AlphaFoldDB" id="A0A2T4ZDJ9"/>
<dbReference type="SUPFAM" id="SSF51445">
    <property type="entry name" value="(Trans)glycosidases"/>
    <property type="match status" value="1"/>
</dbReference>
<organism evidence="7 8">
    <name type="scientific">Desmospora activa DSM 45169</name>
    <dbReference type="NCBI Taxonomy" id="1121389"/>
    <lineage>
        <taxon>Bacteria</taxon>
        <taxon>Bacillati</taxon>
        <taxon>Bacillota</taxon>
        <taxon>Bacilli</taxon>
        <taxon>Bacillales</taxon>
        <taxon>Thermoactinomycetaceae</taxon>
        <taxon>Desmospora</taxon>
    </lineage>
</organism>
<keyword evidence="5" id="KW-0326">Glycosidase</keyword>
<dbReference type="GO" id="GO:0004563">
    <property type="term" value="F:beta-N-acetylhexosaminidase activity"/>
    <property type="evidence" value="ECO:0007669"/>
    <property type="project" value="UniProtKB-EC"/>
</dbReference>
<proteinExistence type="inferred from homology"/>
<dbReference type="SUPFAM" id="SSF52279">
    <property type="entry name" value="Beta-D-glucan exohydrolase, C-terminal domain"/>
    <property type="match status" value="1"/>
</dbReference>
<dbReference type="InterPro" id="IPR036962">
    <property type="entry name" value="Glyco_hydro_3_N_sf"/>
</dbReference>
<evidence type="ECO:0000256" key="1">
    <source>
        <dbReference type="ARBA" id="ARBA00001231"/>
    </source>
</evidence>
<dbReference type="OrthoDB" id="9805821at2"/>
<dbReference type="RefSeq" id="WP_107727399.1">
    <property type="nucleotide sequence ID" value="NZ_PZZP01000001.1"/>
</dbReference>
<dbReference type="InterPro" id="IPR001764">
    <property type="entry name" value="Glyco_hydro_3_N"/>
</dbReference>
<dbReference type="PANTHER" id="PTHR30480">
    <property type="entry name" value="BETA-HEXOSAMINIDASE-RELATED"/>
    <property type="match status" value="1"/>
</dbReference>
<dbReference type="InterPro" id="IPR017853">
    <property type="entry name" value="GH"/>
</dbReference>
<dbReference type="Proteomes" id="UP000241639">
    <property type="component" value="Unassembled WGS sequence"/>
</dbReference>
<dbReference type="PANTHER" id="PTHR30480:SF13">
    <property type="entry name" value="BETA-HEXOSAMINIDASE"/>
    <property type="match status" value="1"/>
</dbReference>
<dbReference type="InterPro" id="IPR050226">
    <property type="entry name" value="NagZ_Beta-hexosaminidase"/>
</dbReference>
<reference evidence="7 8" key="1">
    <citation type="submission" date="2018-04" db="EMBL/GenBank/DDBJ databases">
        <title>Genomic Encyclopedia of Archaeal and Bacterial Type Strains, Phase II (KMG-II): from individual species to whole genera.</title>
        <authorList>
            <person name="Goeker M."/>
        </authorList>
    </citation>
    <scope>NUCLEOTIDE SEQUENCE [LARGE SCALE GENOMIC DNA]</scope>
    <source>
        <strain evidence="7 8">DSM 45169</strain>
    </source>
</reference>
<dbReference type="EMBL" id="PZZP01000001">
    <property type="protein sequence ID" value="PTM59971.1"/>
    <property type="molecule type" value="Genomic_DNA"/>
</dbReference>
<comment type="caution">
    <text evidence="7">The sequence shown here is derived from an EMBL/GenBank/DDBJ whole genome shotgun (WGS) entry which is preliminary data.</text>
</comment>
<evidence type="ECO:0000313" key="8">
    <source>
        <dbReference type="Proteomes" id="UP000241639"/>
    </source>
</evidence>
<evidence type="ECO:0000256" key="2">
    <source>
        <dbReference type="ARBA" id="ARBA00005336"/>
    </source>
</evidence>
<dbReference type="Gene3D" id="3.20.20.300">
    <property type="entry name" value="Glycoside hydrolase, family 3, N-terminal domain"/>
    <property type="match status" value="1"/>
</dbReference>
<name>A0A2T4ZDJ9_9BACL</name>
<dbReference type="InterPro" id="IPR036881">
    <property type="entry name" value="Glyco_hydro_3_C_sf"/>
</dbReference>
<comment type="catalytic activity">
    <reaction evidence="1">
        <text>Hydrolysis of terminal non-reducing N-acetyl-D-hexosamine residues in N-acetyl-beta-D-hexosaminides.</text>
        <dbReference type="EC" id="3.2.1.52"/>
    </reaction>
</comment>
<comment type="similarity">
    <text evidence="2">Belongs to the glycosyl hydrolase 3 family.</text>
</comment>
<dbReference type="PRINTS" id="PR00133">
    <property type="entry name" value="GLHYDRLASE3"/>
</dbReference>
<gene>
    <name evidence="7" type="ORF">C8J48_2610</name>
</gene>
<dbReference type="GO" id="GO:0005975">
    <property type="term" value="P:carbohydrate metabolic process"/>
    <property type="evidence" value="ECO:0007669"/>
    <property type="project" value="InterPro"/>
</dbReference>
<evidence type="ECO:0000313" key="7">
    <source>
        <dbReference type="EMBL" id="PTM59971.1"/>
    </source>
</evidence>
<evidence type="ECO:0000256" key="5">
    <source>
        <dbReference type="ARBA" id="ARBA00023295"/>
    </source>
</evidence>
<dbReference type="Gene3D" id="3.40.50.1700">
    <property type="entry name" value="Glycoside hydrolase family 3 C-terminal domain"/>
    <property type="match status" value="1"/>
</dbReference>
<evidence type="ECO:0000256" key="4">
    <source>
        <dbReference type="ARBA" id="ARBA00022801"/>
    </source>
</evidence>
<dbReference type="EC" id="3.2.1.52" evidence="3"/>
<keyword evidence="8" id="KW-1185">Reference proteome</keyword>
<dbReference type="FunFam" id="3.20.20.300:FF:000014">
    <property type="entry name" value="Beta-hexosaminidase, lipoprotein"/>
    <property type="match status" value="1"/>
</dbReference>
<dbReference type="GO" id="GO:0009254">
    <property type="term" value="P:peptidoglycan turnover"/>
    <property type="evidence" value="ECO:0007669"/>
    <property type="project" value="TreeGrafter"/>
</dbReference>
<feature type="domain" description="Glycoside hydrolase family 3 N-terminal" evidence="6">
    <location>
        <begin position="57"/>
        <end position="387"/>
    </location>
</feature>
<sequence length="588" mass="64048">MKRAYGRKALAVLILAVILTLSLWFFSTQSPVSHIGGKAEGETGDEWVERKIQEMSLEEKVGQMFMVGFQNGNQPALEMNEQAQALIQDYHVGGMVLFDRNVDSPEQVAELNNTLQSTAENGSTGVPLFISIDQEGGKVLRIRDGVTVFPGNMALGATGDVELSRQSGKVMGEELRALGINMNLAPSLDVNNNDQNPIIGVRSFSSDPDQVAEMGIAQMEGFREGGVLSVVKHFPGHGDTDSDSHIDLPTVAHSMEQLEEVELKPFQRATDEGVDAVMSAHITFPAIDDTPGLPGTLSPRVLTDLLRKEWGYDGVIMTDDMEMGAIVDNFGASDAAVRAVKAGADILLVVHEWERQKESIEAVIQAVEKGEISEQRIDQSTRRILQLKAKPLGQKSIVDHPYTDLESLPEKLATSEHTRQAEKVAEQSITVVRDPNNQLPLNPSRTARILILTPAYEEEWEKAFQGFDFQVETRSVPLIPKPEERQEALAGIAAYDVVVVALSQTQMRPDQQALVTELNQTGKAVIAVGLDTPYDVVALPSNIPYIAAYSSQPVSIHAAVAVVTGKKDPGGKLPVAIPDFYPLGHPDR</sequence>
<dbReference type="NCBIfam" id="NF003740">
    <property type="entry name" value="PRK05337.1"/>
    <property type="match status" value="1"/>
</dbReference>